<dbReference type="Gene3D" id="3.40.630.30">
    <property type="match status" value="1"/>
</dbReference>
<proteinExistence type="predicted"/>
<evidence type="ECO:0000259" key="1">
    <source>
        <dbReference type="PROSITE" id="PS51186"/>
    </source>
</evidence>
<evidence type="ECO:0000313" key="2">
    <source>
        <dbReference type="EMBL" id="HIY61459.1"/>
    </source>
</evidence>
<dbReference type="PROSITE" id="PS51186">
    <property type="entry name" value="GNAT"/>
    <property type="match status" value="1"/>
</dbReference>
<sequence length="231" mass="26216">MKYSCKDWELYHQAGFDSLYETVGNLNLFLICKRPEPSALRPLPEGCSIRTCRPDELGVWKHLAAEDSYADSLTDYYERVYAGNGEEQNQAFFQRCLFLCTPSGKPVATGLTWLSYARSSFPVNTLGWFRVLPEEEGRGFGRALLSELLRRSDFPLYLHTQPTSVCAIRLYSDFGFHLLTNPVIGYRKNDLNASLPILEKVMRPAAFHGLRFSDEGQALHQAALSSRVSEF</sequence>
<dbReference type="EMBL" id="DXDD01000154">
    <property type="protein sequence ID" value="HIY61459.1"/>
    <property type="molecule type" value="Genomic_DNA"/>
</dbReference>
<dbReference type="CDD" id="cd04301">
    <property type="entry name" value="NAT_SF"/>
    <property type="match status" value="1"/>
</dbReference>
<name>A0A9D1YRX9_9FIRM</name>
<dbReference type="GO" id="GO:0016747">
    <property type="term" value="F:acyltransferase activity, transferring groups other than amino-acyl groups"/>
    <property type="evidence" value="ECO:0007669"/>
    <property type="project" value="InterPro"/>
</dbReference>
<protein>
    <submittedName>
        <fullName evidence="2">GNAT family N-acetyltransferase</fullName>
    </submittedName>
</protein>
<gene>
    <name evidence="2" type="ORF">H9831_12410</name>
</gene>
<accession>A0A9D1YRX9</accession>
<evidence type="ECO:0000313" key="3">
    <source>
        <dbReference type="Proteomes" id="UP000824007"/>
    </source>
</evidence>
<dbReference type="InterPro" id="IPR000182">
    <property type="entry name" value="GNAT_dom"/>
</dbReference>
<dbReference type="Pfam" id="PF00583">
    <property type="entry name" value="Acetyltransf_1"/>
    <property type="match status" value="1"/>
</dbReference>
<organism evidence="2 3">
    <name type="scientific">Candidatus Eisenbergiella pullistercoris</name>
    <dbReference type="NCBI Taxonomy" id="2838555"/>
    <lineage>
        <taxon>Bacteria</taxon>
        <taxon>Bacillati</taxon>
        <taxon>Bacillota</taxon>
        <taxon>Clostridia</taxon>
        <taxon>Lachnospirales</taxon>
        <taxon>Lachnospiraceae</taxon>
        <taxon>Eisenbergiella</taxon>
    </lineage>
</organism>
<comment type="caution">
    <text evidence="2">The sequence shown here is derived from an EMBL/GenBank/DDBJ whole genome shotgun (WGS) entry which is preliminary data.</text>
</comment>
<reference evidence="2" key="2">
    <citation type="submission" date="2021-04" db="EMBL/GenBank/DDBJ databases">
        <authorList>
            <person name="Gilroy R."/>
        </authorList>
    </citation>
    <scope>NUCLEOTIDE SEQUENCE</scope>
    <source>
        <strain evidence="2">ChiSxjej3B15-24422</strain>
    </source>
</reference>
<dbReference type="SUPFAM" id="SSF55729">
    <property type="entry name" value="Acyl-CoA N-acyltransferases (Nat)"/>
    <property type="match status" value="1"/>
</dbReference>
<feature type="domain" description="N-acetyltransferase" evidence="1">
    <location>
        <begin position="47"/>
        <end position="198"/>
    </location>
</feature>
<reference evidence="2" key="1">
    <citation type="journal article" date="2021" name="PeerJ">
        <title>Extensive microbial diversity within the chicken gut microbiome revealed by metagenomics and culture.</title>
        <authorList>
            <person name="Gilroy R."/>
            <person name="Ravi A."/>
            <person name="Getino M."/>
            <person name="Pursley I."/>
            <person name="Horton D.L."/>
            <person name="Alikhan N.F."/>
            <person name="Baker D."/>
            <person name="Gharbi K."/>
            <person name="Hall N."/>
            <person name="Watson M."/>
            <person name="Adriaenssens E.M."/>
            <person name="Foster-Nyarko E."/>
            <person name="Jarju S."/>
            <person name="Secka A."/>
            <person name="Antonio M."/>
            <person name="Oren A."/>
            <person name="Chaudhuri R.R."/>
            <person name="La Ragione R."/>
            <person name="Hildebrand F."/>
            <person name="Pallen M.J."/>
        </authorList>
    </citation>
    <scope>NUCLEOTIDE SEQUENCE</scope>
    <source>
        <strain evidence="2">ChiSxjej3B15-24422</strain>
    </source>
</reference>
<dbReference type="Proteomes" id="UP000824007">
    <property type="component" value="Unassembled WGS sequence"/>
</dbReference>
<dbReference type="InterPro" id="IPR016181">
    <property type="entry name" value="Acyl_CoA_acyltransferase"/>
</dbReference>
<dbReference type="AlphaFoldDB" id="A0A9D1YRX9"/>